<dbReference type="GO" id="GO:0004789">
    <property type="term" value="F:thiamine-phosphate diphosphorylase activity"/>
    <property type="evidence" value="ECO:0007669"/>
    <property type="project" value="UniProtKB-UniRule"/>
</dbReference>
<evidence type="ECO:0000256" key="9">
    <source>
        <dbReference type="HAMAP-Rule" id="MF_00097"/>
    </source>
</evidence>
<evidence type="ECO:0000256" key="1">
    <source>
        <dbReference type="ARBA" id="ARBA00005165"/>
    </source>
</evidence>
<comment type="similarity">
    <text evidence="9 10">Belongs to the thiamine-phosphate synthase family.</text>
</comment>
<keyword evidence="3 9" id="KW-0479">Metal-binding</keyword>
<protein>
    <recommendedName>
        <fullName evidence="9">Thiamine-phosphate synthase</fullName>
        <shortName evidence="9">TP synthase</shortName>
        <shortName evidence="9">TPS</shortName>
        <ecNumber evidence="9">2.5.1.3</ecNumber>
    </recommendedName>
    <alternativeName>
        <fullName evidence="9">Thiamine-phosphate pyrophosphorylase</fullName>
        <shortName evidence="9">TMP pyrophosphorylase</shortName>
        <shortName evidence="9">TMP-PPase</shortName>
    </alternativeName>
</protein>
<reference evidence="13 14" key="1">
    <citation type="journal article" date="2015" name="Genome Announc.">
        <title>Expanding the biotechnology potential of lactobacilli through comparative genomics of 213 strains and associated genera.</title>
        <authorList>
            <person name="Sun Z."/>
            <person name="Harris H.M."/>
            <person name="McCann A."/>
            <person name="Guo C."/>
            <person name="Argimon S."/>
            <person name="Zhang W."/>
            <person name="Yang X."/>
            <person name="Jeffery I.B."/>
            <person name="Cooney J.C."/>
            <person name="Kagawa T.F."/>
            <person name="Liu W."/>
            <person name="Song Y."/>
            <person name="Salvetti E."/>
            <person name="Wrobel A."/>
            <person name="Rasinkangas P."/>
            <person name="Parkhill J."/>
            <person name="Rea M.C."/>
            <person name="O'Sullivan O."/>
            <person name="Ritari J."/>
            <person name="Douillard F.P."/>
            <person name="Paul Ross R."/>
            <person name="Yang R."/>
            <person name="Briner A.E."/>
            <person name="Felis G.E."/>
            <person name="de Vos W.M."/>
            <person name="Barrangou R."/>
            <person name="Klaenhammer T.R."/>
            <person name="Caufield P.W."/>
            <person name="Cui Y."/>
            <person name="Zhang H."/>
            <person name="O'Toole P.W."/>
        </authorList>
    </citation>
    <scope>NUCLEOTIDE SEQUENCE [LARGE SCALE GENOMIC DNA]</scope>
    <source>
        <strain evidence="13 14">JCM 15530</strain>
    </source>
</reference>
<evidence type="ECO:0000256" key="2">
    <source>
        <dbReference type="ARBA" id="ARBA00022679"/>
    </source>
</evidence>
<dbReference type="GO" id="GO:0009229">
    <property type="term" value="P:thiamine diphosphate biosynthetic process"/>
    <property type="evidence" value="ECO:0007669"/>
    <property type="project" value="UniProtKB-UniRule"/>
</dbReference>
<dbReference type="Pfam" id="PF02581">
    <property type="entry name" value="TMP-TENI"/>
    <property type="match status" value="1"/>
</dbReference>
<name>A0A0R1HPG9_9LACO</name>
<gene>
    <name evidence="9" type="primary">thiE</name>
    <name evidence="13" type="ORF">FC96_GL001655</name>
</gene>
<feature type="binding site" evidence="9">
    <location>
        <position position="72"/>
    </location>
    <ligand>
        <name>4-amino-2-methyl-5-(diphosphooxymethyl)pyrimidine</name>
        <dbReference type="ChEBI" id="CHEBI:57841"/>
    </ligand>
</feature>
<evidence type="ECO:0000256" key="4">
    <source>
        <dbReference type="ARBA" id="ARBA00022842"/>
    </source>
</evidence>
<dbReference type="PANTHER" id="PTHR20857:SF15">
    <property type="entry name" value="THIAMINE-PHOSPHATE SYNTHASE"/>
    <property type="match status" value="1"/>
</dbReference>
<feature type="binding site" evidence="9">
    <location>
        <begin position="137"/>
        <end position="139"/>
    </location>
    <ligand>
        <name>2-[(2R,5Z)-2-carboxy-4-methylthiazol-5(2H)-ylidene]ethyl phosphate</name>
        <dbReference type="ChEBI" id="CHEBI:62899"/>
    </ligand>
</feature>
<comment type="function">
    <text evidence="9">Condenses 4-methyl-5-(beta-hydroxyethyl)thiazole monophosphate (THZ-P) and 2-methyl-4-amino-5-hydroxymethyl pyrimidine pyrophosphate (HMP-PP) to form thiamine monophosphate (TMP).</text>
</comment>
<feature type="binding site" evidence="9">
    <location>
        <position position="167"/>
    </location>
    <ligand>
        <name>2-[(2R,5Z)-2-carboxy-4-methylthiazol-5(2H)-ylidene]ethyl phosphate</name>
        <dbReference type="ChEBI" id="CHEBI:62899"/>
    </ligand>
</feature>
<dbReference type="InterPro" id="IPR036206">
    <property type="entry name" value="ThiamineP_synth_sf"/>
</dbReference>
<dbReference type="GO" id="GO:0005737">
    <property type="term" value="C:cytoplasm"/>
    <property type="evidence" value="ECO:0007669"/>
    <property type="project" value="TreeGrafter"/>
</dbReference>
<dbReference type="NCBIfam" id="TIGR00693">
    <property type="entry name" value="thiE"/>
    <property type="match status" value="1"/>
</dbReference>
<comment type="cofactor">
    <cofactor evidence="9">
        <name>Mg(2+)</name>
        <dbReference type="ChEBI" id="CHEBI:18420"/>
    </cofactor>
    <text evidence="9">Binds 1 Mg(2+) ion per subunit.</text>
</comment>
<evidence type="ECO:0000256" key="10">
    <source>
        <dbReference type="RuleBase" id="RU003826"/>
    </source>
</evidence>
<dbReference type="PATRIC" id="fig|1302272.5.peg.1672"/>
<dbReference type="AlphaFoldDB" id="A0A0R1HPG9"/>
<comment type="catalytic activity">
    <reaction evidence="6 9 10">
        <text>4-methyl-5-(2-phosphooxyethyl)-thiazole + 4-amino-2-methyl-5-(diphosphooxymethyl)pyrimidine + H(+) = thiamine phosphate + diphosphate</text>
        <dbReference type="Rhea" id="RHEA:22328"/>
        <dbReference type="ChEBI" id="CHEBI:15378"/>
        <dbReference type="ChEBI" id="CHEBI:33019"/>
        <dbReference type="ChEBI" id="CHEBI:37575"/>
        <dbReference type="ChEBI" id="CHEBI:57841"/>
        <dbReference type="ChEBI" id="CHEBI:58296"/>
        <dbReference type="EC" id="2.5.1.3"/>
    </reaction>
</comment>
<evidence type="ECO:0000259" key="12">
    <source>
        <dbReference type="Pfam" id="PF02581"/>
    </source>
</evidence>
<feature type="binding site" evidence="9">
    <location>
        <begin position="187"/>
        <end position="188"/>
    </location>
    <ligand>
        <name>2-[(2R,5Z)-2-carboxy-4-methylthiazol-5(2H)-ylidene]ethyl phosphate</name>
        <dbReference type="ChEBI" id="CHEBI:62899"/>
    </ligand>
</feature>
<proteinExistence type="inferred from homology"/>
<dbReference type="STRING" id="1302272.FC96_GL001655"/>
<feature type="binding site" evidence="9">
    <location>
        <position position="92"/>
    </location>
    <ligand>
        <name>Mg(2+)</name>
        <dbReference type="ChEBI" id="CHEBI:18420"/>
    </ligand>
</feature>
<dbReference type="InterPro" id="IPR013785">
    <property type="entry name" value="Aldolase_TIM"/>
</dbReference>
<feature type="domain" description="Thiamine phosphate synthase/TenI" evidence="12">
    <location>
        <begin position="10"/>
        <end position="190"/>
    </location>
</feature>
<dbReference type="Gene3D" id="3.20.20.70">
    <property type="entry name" value="Aldolase class I"/>
    <property type="match status" value="1"/>
</dbReference>
<dbReference type="FunFam" id="3.20.20.70:FF:000096">
    <property type="entry name" value="Thiamine-phosphate synthase"/>
    <property type="match status" value="1"/>
</dbReference>
<dbReference type="GO" id="GO:0009228">
    <property type="term" value="P:thiamine biosynthetic process"/>
    <property type="evidence" value="ECO:0007669"/>
    <property type="project" value="UniProtKB-KW"/>
</dbReference>
<dbReference type="Proteomes" id="UP000050911">
    <property type="component" value="Unassembled WGS sequence"/>
</dbReference>
<dbReference type="PANTHER" id="PTHR20857">
    <property type="entry name" value="THIAMINE-PHOSPHATE PYROPHOSPHORYLASE"/>
    <property type="match status" value="1"/>
</dbReference>
<comment type="pathway">
    <text evidence="1 9 11">Cofactor biosynthesis; thiamine diphosphate biosynthesis; thiamine phosphate from 4-amino-2-methyl-5-diphosphomethylpyrimidine and 4-methyl-5-(2-phosphoethyl)-thiazole: step 1/1.</text>
</comment>
<dbReference type="CDD" id="cd00564">
    <property type="entry name" value="TMP_TenI"/>
    <property type="match status" value="1"/>
</dbReference>
<comment type="caution">
    <text evidence="13">The sequence shown here is derived from an EMBL/GenBank/DDBJ whole genome shotgun (WGS) entry which is preliminary data.</text>
</comment>
<keyword evidence="14" id="KW-1185">Reference proteome</keyword>
<organism evidence="13 14">
    <name type="scientific">Secundilactobacillus kimchicus JCM 15530</name>
    <dbReference type="NCBI Taxonomy" id="1302272"/>
    <lineage>
        <taxon>Bacteria</taxon>
        <taxon>Bacillati</taxon>
        <taxon>Bacillota</taxon>
        <taxon>Bacilli</taxon>
        <taxon>Lactobacillales</taxon>
        <taxon>Lactobacillaceae</taxon>
        <taxon>Secundilactobacillus</taxon>
    </lineage>
</organism>
<evidence type="ECO:0000256" key="8">
    <source>
        <dbReference type="ARBA" id="ARBA00047883"/>
    </source>
</evidence>
<dbReference type="HAMAP" id="MF_00097">
    <property type="entry name" value="TMP_synthase"/>
    <property type="match status" value="1"/>
</dbReference>
<comment type="catalytic activity">
    <reaction evidence="7 9 10">
        <text>2-(2-carboxy-4-methylthiazol-5-yl)ethyl phosphate + 4-amino-2-methyl-5-(diphosphooxymethyl)pyrimidine + 2 H(+) = thiamine phosphate + CO2 + diphosphate</text>
        <dbReference type="Rhea" id="RHEA:47848"/>
        <dbReference type="ChEBI" id="CHEBI:15378"/>
        <dbReference type="ChEBI" id="CHEBI:16526"/>
        <dbReference type="ChEBI" id="CHEBI:33019"/>
        <dbReference type="ChEBI" id="CHEBI:37575"/>
        <dbReference type="ChEBI" id="CHEBI:57841"/>
        <dbReference type="ChEBI" id="CHEBI:62890"/>
        <dbReference type="EC" id="2.5.1.3"/>
    </reaction>
</comment>
<keyword evidence="5 9" id="KW-0784">Thiamine biosynthesis</keyword>
<dbReference type="EC" id="2.5.1.3" evidence="9"/>
<sequence>MKMPIKNRPLYLVTDRTGLTTPEFLDRIQAACAAGVDIVQLREKDLLGREYFELAQQVKRITDQFQIPLIIDDRIDVAQAVDAAGVHIGQADLSVAVARQLMGAEKLVGATTKTVTQALEAAKAGADYVGVGAIFETTTHVKTVRTSVATLAAIKDQLNIPVYALGGLTADNVAAVTPAHVDGVAVVSAIMKATDVTTATRVLRQAVLQAVAHQ</sequence>
<dbReference type="InterPro" id="IPR034291">
    <property type="entry name" value="TMP_synthase"/>
</dbReference>
<evidence type="ECO:0000256" key="7">
    <source>
        <dbReference type="ARBA" id="ARBA00047851"/>
    </source>
</evidence>
<dbReference type="InterPro" id="IPR022998">
    <property type="entry name" value="ThiamineP_synth_TenI"/>
</dbReference>
<dbReference type="UniPathway" id="UPA00060">
    <property type="reaction ID" value="UER00141"/>
</dbReference>
<evidence type="ECO:0000256" key="11">
    <source>
        <dbReference type="RuleBase" id="RU004253"/>
    </source>
</evidence>
<evidence type="ECO:0000256" key="6">
    <source>
        <dbReference type="ARBA" id="ARBA00047334"/>
    </source>
</evidence>
<dbReference type="EMBL" id="AZCX01000003">
    <property type="protein sequence ID" value="KRK48544.1"/>
    <property type="molecule type" value="Genomic_DNA"/>
</dbReference>
<evidence type="ECO:0000313" key="14">
    <source>
        <dbReference type="Proteomes" id="UP000050911"/>
    </source>
</evidence>
<keyword evidence="2 9" id="KW-0808">Transferase</keyword>
<accession>A0A0R1HPG9</accession>
<evidence type="ECO:0000313" key="13">
    <source>
        <dbReference type="EMBL" id="KRK48544.1"/>
    </source>
</evidence>
<feature type="binding site" evidence="9">
    <location>
        <position position="140"/>
    </location>
    <ligand>
        <name>4-amino-2-methyl-5-(diphosphooxymethyl)pyrimidine</name>
        <dbReference type="ChEBI" id="CHEBI:57841"/>
    </ligand>
</feature>
<feature type="binding site" evidence="9">
    <location>
        <begin position="40"/>
        <end position="44"/>
    </location>
    <ligand>
        <name>4-amino-2-methyl-5-(diphosphooxymethyl)pyrimidine</name>
        <dbReference type="ChEBI" id="CHEBI:57841"/>
    </ligand>
</feature>
<feature type="binding site" evidence="9">
    <location>
        <position position="73"/>
    </location>
    <ligand>
        <name>Mg(2+)</name>
        <dbReference type="ChEBI" id="CHEBI:18420"/>
    </ligand>
</feature>
<evidence type="ECO:0000256" key="3">
    <source>
        <dbReference type="ARBA" id="ARBA00022723"/>
    </source>
</evidence>
<keyword evidence="4 9" id="KW-0460">Magnesium</keyword>
<dbReference type="GO" id="GO:0000287">
    <property type="term" value="F:magnesium ion binding"/>
    <property type="evidence" value="ECO:0007669"/>
    <property type="project" value="UniProtKB-UniRule"/>
</dbReference>
<dbReference type="SUPFAM" id="SSF51391">
    <property type="entry name" value="Thiamin phosphate synthase"/>
    <property type="match status" value="1"/>
</dbReference>
<evidence type="ECO:0000256" key="5">
    <source>
        <dbReference type="ARBA" id="ARBA00022977"/>
    </source>
</evidence>
<feature type="binding site" evidence="9">
    <location>
        <position position="111"/>
    </location>
    <ligand>
        <name>4-amino-2-methyl-5-(diphosphooxymethyl)pyrimidine</name>
        <dbReference type="ChEBI" id="CHEBI:57841"/>
    </ligand>
</feature>
<comment type="catalytic activity">
    <reaction evidence="8 9 10">
        <text>2-[(2R,5Z)-2-carboxy-4-methylthiazol-5(2H)-ylidene]ethyl phosphate + 4-amino-2-methyl-5-(diphosphooxymethyl)pyrimidine + 2 H(+) = thiamine phosphate + CO2 + diphosphate</text>
        <dbReference type="Rhea" id="RHEA:47844"/>
        <dbReference type="ChEBI" id="CHEBI:15378"/>
        <dbReference type="ChEBI" id="CHEBI:16526"/>
        <dbReference type="ChEBI" id="CHEBI:33019"/>
        <dbReference type="ChEBI" id="CHEBI:37575"/>
        <dbReference type="ChEBI" id="CHEBI:57841"/>
        <dbReference type="ChEBI" id="CHEBI:62899"/>
        <dbReference type="EC" id="2.5.1.3"/>
    </reaction>
</comment>